<comment type="function">
    <text evidence="16">Acts as a plasma-membrane magnesium transporter. Can also mediate the transport of other divalent metal cations in an order of Ba(2+) &gt; Ni(2+) &gt; Co(2+) &gt; Fe(2+) &gt; Mn(2+).</text>
</comment>
<keyword evidence="9 17" id="KW-0406">Ion transport</keyword>
<feature type="transmembrane region" description="Helical" evidence="17">
    <location>
        <begin position="326"/>
        <end position="349"/>
    </location>
</feature>
<feature type="transmembrane region" description="Helical" evidence="17">
    <location>
        <begin position="709"/>
        <end position="732"/>
    </location>
</feature>
<name>A0AA35KYY6_9SAUR</name>
<evidence type="ECO:0000256" key="9">
    <source>
        <dbReference type="ARBA" id="ARBA00023065"/>
    </source>
</evidence>
<keyword evidence="8 17" id="KW-1133">Transmembrane helix</keyword>
<comment type="subcellular location">
    <subcellularLocation>
        <location evidence="1">Cell membrane</location>
        <topology evidence="1">Multi-pass membrane protein</topology>
    </subcellularLocation>
    <subcellularLocation>
        <location evidence="17">Membrane</location>
        <topology evidence="17">Multi-pass membrane protein</topology>
    </subcellularLocation>
</comment>
<dbReference type="Pfam" id="PF01769">
    <property type="entry name" value="MgtE"/>
    <property type="match status" value="2"/>
</dbReference>
<dbReference type="GO" id="GO:0022890">
    <property type="term" value="F:inorganic cation transmembrane transporter activity"/>
    <property type="evidence" value="ECO:0007669"/>
    <property type="project" value="UniProtKB-UniRule"/>
</dbReference>
<evidence type="ECO:0000313" key="21">
    <source>
        <dbReference type="Proteomes" id="UP001178461"/>
    </source>
</evidence>
<dbReference type="InterPro" id="IPR036739">
    <property type="entry name" value="SLC41_membr_dom_sf"/>
</dbReference>
<feature type="transmembrane region" description="Helical" evidence="17">
    <location>
        <begin position="445"/>
        <end position="470"/>
    </location>
</feature>
<evidence type="ECO:0000256" key="15">
    <source>
        <dbReference type="ARBA" id="ARBA00036293"/>
    </source>
</evidence>
<organism evidence="20 21">
    <name type="scientific">Podarcis lilfordi</name>
    <name type="common">Lilford's wall lizard</name>
    <dbReference type="NCBI Taxonomy" id="74358"/>
    <lineage>
        <taxon>Eukaryota</taxon>
        <taxon>Metazoa</taxon>
        <taxon>Chordata</taxon>
        <taxon>Craniata</taxon>
        <taxon>Vertebrata</taxon>
        <taxon>Euteleostomi</taxon>
        <taxon>Lepidosauria</taxon>
        <taxon>Squamata</taxon>
        <taxon>Bifurcata</taxon>
        <taxon>Unidentata</taxon>
        <taxon>Episquamata</taxon>
        <taxon>Laterata</taxon>
        <taxon>Lacertibaenia</taxon>
        <taxon>Lacertidae</taxon>
        <taxon>Podarcis</taxon>
    </lineage>
</organism>
<dbReference type="Proteomes" id="UP001178461">
    <property type="component" value="Chromosome 10"/>
</dbReference>
<dbReference type="EMBL" id="OX395135">
    <property type="protein sequence ID" value="CAI5786162.1"/>
    <property type="molecule type" value="Genomic_DNA"/>
</dbReference>
<dbReference type="FunFam" id="1.10.357.20:FF:000001">
    <property type="entry name" value="Solute carrier family 41 member 2"/>
    <property type="match status" value="1"/>
</dbReference>
<feature type="transmembrane region" description="Helical" evidence="17">
    <location>
        <begin position="639"/>
        <end position="656"/>
    </location>
</feature>
<keyword evidence="5 17" id="KW-0812">Transmembrane</keyword>
<comment type="similarity">
    <text evidence="2 17">Belongs to the SLC41A transporter family.</text>
</comment>
<feature type="domain" description="SLC41A/MgtE integral membrane" evidence="19">
    <location>
        <begin position="368"/>
        <end position="501"/>
    </location>
</feature>
<dbReference type="PANTHER" id="PTHR16228">
    <property type="entry name" value="DIVALENT CATION TRANSPORTER SOLUTE CARRIER FAMILY 41"/>
    <property type="match status" value="1"/>
</dbReference>
<keyword evidence="6" id="KW-0677">Repeat</keyword>
<keyword evidence="21" id="KW-1185">Reference proteome</keyword>
<sequence length="741" mass="81713">MRRLLLQGARRVPGTCERRNPCLSRVGPFRAHRRFPVLRGGLLRPARSRVPWSSRGPRRGGAEEFSERRRRPATSAPACLPARPPPSPLSPGLCRACSVGRRRRRRFFYPEELLLPPRRPRASSFLCARSGRRRGWRRAAEEAAAAAGGGWLPSLVRRCPDPSFVAELLKTKRRSVSKKTNDKAYHGESFVNWTINLNTIQSDKFLNLLLSMVPVVYHKNQEERHKKVNGLWQDGLQPSGHGFSVRTDQHVDYHHFSESTFHNGSNGHNSSSCSPKYDNFAGYNYSDRMDMSETDIMLQDNNVSSDGEEDTIVEGSKKQPKESSSIMALQILVPFLLAGFGTVSAGMVLDIVQHWEVFKNITEVFILVPALLGLKGNLEMTLASRLSTAVNVGKMDSPIEKWNLIIGNLALKQVQATVVGFLAAVAAVILGWIPEGKYRLDHSVLLCSSSVATAFIASLLQGIIMVGVIVGSKKTGINPDNVATPIAASFGDLITLAILAWISQGLYDCLEKYYYISPLAGAFFLALTPMWIVIAAKHPATRTVLYSGWEPVITAMVISSIGGLILDTTVSDPNLVGIVVYTPVINGIGGNLVAIQASRISTYLHLHSVPGELPEEAKGCYYPCRTYCGTGVNNKSAQVLLLLVIPGHLIFLYTIHLMKSGHTSLTPIFIVVYLFTALLQVFTLLWIADWMVHHFWKKGKDPDSFSIPYLTALGDLLGTALLAMSFHFLWLIGDRDGDVGD</sequence>
<feature type="transmembrane region" description="Helical" evidence="17">
    <location>
        <begin position="414"/>
        <end position="433"/>
    </location>
</feature>
<dbReference type="SUPFAM" id="SSF161093">
    <property type="entry name" value="MgtE membrane domain-like"/>
    <property type="match status" value="2"/>
</dbReference>
<keyword evidence="4" id="KW-1003">Cell membrane</keyword>
<dbReference type="PANTHER" id="PTHR16228:SF25">
    <property type="entry name" value="SOLUTE CARRIER FAMILY 41 MEMBER 2"/>
    <property type="match status" value="1"/>
</dbReference>
<comment type="catalytic activity">
    <reaction evidence="15">
        <text>Ni(2+)(in) = Ni(2+)(out)</text>
        <dbReference type="Rhea" id="RHEA:29831"/>
        <dbReference type="ChEBI" id="CHEBI:49786"/>
    </reaction>
</comment>
<gene>
    <name evidence="20" type="ORF">PODLI_1B009346</name>
</gene>
<evidence type="ECO:0000256" key="12">
    <source>
        <dbReference type="ARBA" id="ARBA00036173"/>
    </source>
</evidence>
<evidence type="ECO:0000259" key="19">
    <source>
        <dbReference type="Pfam" id="PF01769"/>
    </source>
</evidence>
<feature type="region of interest" description="Disordered" evidence="18">
    <location>
        <begin position="48"/>
        <end position="88"/>
    </location>
</feature>
<reference evidence="20" key="1">
    <citation type="submission" date="2022-12" db="EMBL/GenBank/DDBJ databases">
        <authorList>
            <person name="Alioto T."/>
            <person name="Alioto T."/>
            <person name="Gomez Garrido J."/>
        </authorList>
    </citation>
    <scope>NUCLEOTIDE SEQUENCE</scope>
</reference>
<proteinExistence type="inferred from homology"/>
<dbReference type="AlphaFoldDB" id="A0AA35KYY6"/>
<evidence type="ECO:0000256" key="4">
    <source>
        <dbReference type="ARBA" id="ARBA00022475"/>
    </source>
</evidence>
<dbReference type="Gene3D" id="1.10.357.20">
    <property type="entry name" value="SLC41 divalent cation transporters, integral membrane domain"/>
    <property type="match status" value="2"/>
</dbReference>
<protein>
    <recommendedName>
        <fullName evidence="17">Solute carrier family 41 member</fullName>
    </recommendedName>
</protein>
<dbReference type="InterPro" id="IPR045349">
    <property type="entry name" value="SLC41A1-3"/>
</dbReference>
<evidence type="ECO:0000256" key="10">
    <source>
        <dbReference type="ARBA" id="ARBA00023136"/>
    </source>
</evidence>
<evidence type="ECO:0000256" key="1">
    <source>
        <dbReference type="ARBA" id="ARBA00004651"/>
    </source>
</evidence>
<evidence type="ECO:0000256" key="6">
    <source>
        <dbReference type="ARBA" id="ARBA00022737"/>
    </source>
</evidence>
<evidence type="ECO:0000256" key="8">
    <source>
        <dbReference type="ARBA" id="ARBA00022989"/>
    </source>
</evidence>
<feature type="transmembrane region" description="Helical" evidence="17">
    <location>
        <begin position="482"/>
        <end position="502"/>
    </location>
</feature>
<evidence type="ECO:0000256" key="13">
    <source>
        <dbReference type="ARBA" id="ARBA00036243"/>
    </source>
</evidence>
<comment type="catalytic activity">
    <reaction evidence="14">
        <text>Co(2+)(in) = Co(2+)(out)</text>
        <dbReference type="Rhea" id="RHEA:28578"/>
        <dbReference type="ChEBI" id="CHEBI:48828"/>
    </reaction>
</comment>
<evidence type="ECO:0000256" key="17">
    <source>
        <dbReference type="RuleBase" id="RU369007"/>
    </source>
</evidence>
<feature type="transmembrane region" description="Helical" evidence="17">
    <location>
        <begin position="668"/>
        <end position="688"/>
    </location>
</feature>
<comment type="function">
    <text evidence="17">Acts as a magnesium transporter.</text>
</comment>
<keyword evidence="10 17" id="KW-0472">Membrane</keyword>
<dbReference type="GO" id="GO:0030001">
    <property type="term" value="P:metal ion transport"/>
    <property type="evidence" value="ECO:0007669"/>
    <property type="project" value="UniProtKB-UniRule"/>
</dbReference>
<keyword evidence="7 17" id="KW-0460">Magnesium</keyword>
<comment type="catalytic activity">
    <reaction evidence="11">
        <text>Mg(2+)(in) = Mg(2+)(out)</text>
        <dbReference type="Rhea" id="RHEA:29827"/>
        <dbReference type="ChEBI" id="CHEBI:18420"/>
    </reaction>
</comment>
<dbReference type="GO" id="GO:0008324">
    <property type="term" value="F:monoatomic cation transmembrane transporter activity"/>
    <property type="evidence" value="ECO:0007669"/>
    <property type="project" value="UniProtKB-UniRule"/>
</dbReference>
<evidence type="ECO:0000256" key="14">
    <source>
        <dbReference type="ARBA" id="ARBA00036245"/>
    </source>
</evidence>
<feature type="domain" description="SLC41A/MgtE integral membrane" evidence="19">
    <location>
        <begin position="582"/>
        <end position="724"/>
    </location>
</feature>
<comment type="catalytic activity">
    <reaction evidence="12">
        <text>Mn(2+)(in) = Mn(2+)(out)</text>
        <dbReference type="Rhea" id="RHEA:28699"/>
        <dbReference type="ChEBI" id="CHEBI:29035"/>
    </reaction>
</comment>
<evidence type="ECO:0000313" key="20">
    <source>
        <dbReference type="EMBL" id="CAI5786162.1"/>
    </source>
</evidence>
<evidence type="ECO:0000256" key="18">
    <source>
        <dbReference type="SAM" id="MobiDB-lite"/>
    </source>
</evidence>
<feature type="transmembrane region" description="Helical" evidence="17">
    <location>
        <begin position="546"/>
        <end position="566"/>
    </location>
</feature>
<feature type="transmembrane region" description="Helical" evidence="17">
    <location>
        <begin position="514"/>
        <end position="534"/>
    </location>
</feature>
<dbReference type="FunFam" id="1.10.357.20:FF:000002">
    <property type="entry name" value="Solute carrier family 41, member 2"/>
    <property type="match status" value="1"/>
</dbReference>
<evidence type="ECO:0000256" key="3">
    <source>
        <dbReference type="ARBA" id="ARBA00022448"/>
    </source>
</evidence>
<evidence type="ECO:0000256" key="5">
    <source>
        <dbReference type="ARBA" id="ARBA00022692"/>
    </source>
</evidence>
<keyword evidence="3 17" id="KW-0813">Transport</keyword>
<evidence type="ECO:0000256" key="16">
    <source>
        <dbReference type="ARBA" id="ARBA00046252"/>
    </source>
</evidence>
<comment type="catalytic activity">
    <reaction evidence="13">
        <text>Fe(2+)(in) = Fe(2+)(out)</text>
        <dbReference type="Rhea" id="RHEA:28486"/>
        <dbReference type="ChEBI" id="CHEBI:29033"/>
    </reaction>
</comment>
<dbReference type="InterPro" id="IPR006667">
    <property type="entry name" value="SLC41_membr_dom"/>
</dbReference>
<evidence type="ECO:0000256" key="7">
    <source>
        <dbReference type="ARBA" id="ARBA00022842"/>
    </source>
</evidence>
<accession>A0AA35KYY6</accession>
<evidence type="ECO:0000256" key="11">
    <source>
        <dbReference type="ARBA" id="ARBA00034269"/>
    </source>
</evidence>
<dbReference type="GO" id="GO:0005886">
    <property type="term" value="C:plasma membrane"/>
    <property type="evidence" value="ECO:0007669"/>
    <property type="project" value="UniProtKB-SubCell"/>
</dbReference>
<evidence type="ECO:0000256" key="2">
    <source>
        <dbReference type="ARBA" id="ARBA00009749"/>
    </source>
</evidence>